<evidence type="ECO:0000256" key="1">
    <source>
        <dbReference type="ARBA" id="ARBA00004236"/>
    </source>
</evidence>
<evidence type="ECO:0000256" key="2">
    <source>
        <dbReference type="ARBA" id="ARBA00022475"/>
    </source>
</evidence>
<proteinExistence type="predicted"/>
<keyword evidence="9" id="KW-1185">Reference proteome</keyword>
<dbReference type="Proteomes" id="UP001139485">
    <property type="component" value="Unassembled WGS sequence"/>
</dbReference>
<organism evidence="8 9">
    <name type="scientific">Nocardioides bruguierae</name>
    <dbReference type="NCBI Taxonomy" id="2945102"/>
    <lineage>
        <taxon>Bacteria</taxon>
        <taxon>Bacillati</taxon>
        <taxon>Actinomycetota</taxon>
        <taxon>Actinomycetes</taxon>
        <taxon>Propionibacteriales</taxon>
        <taxon>Nocardioidaceae</taxon>
        <taxon>Nocardioides</taxon>
    </lineage>
</organism>
<sequence>MSTATEDRTDQAEGRPRVATRWVLAGTLLVSLLLAGVVSYYAASSPDGLEQVSQTLGFHTTETDHELSDSPFADYGTAGVSDGRLSGGIAGVAGVLIVLVLAGGLTWAVRRRRPEKDSADEASTGETAA</sequence>
<comment type="subcellular location">
    <subcellularLocation>
        <location evidence="1">Cell membrane</location>
    </subcellularLocation>
</comment>
<keyword evidence="5 6" id="KW-0472">Membrane</keyword>
<dbReference type="AlphaFoldDB" id="A0A9X2D7G4"/>
<keyword evidence="4 6" id="KW-1133">Transmembrane helix</keyword>
<evidence type="ECO:0000256" key="5">
    <source>
        <dbReference type="ARBA" id="ARBA00023136"/>
    </source>
</evidence>
<keyword evidence="2" id="KW-1003">Cell membrane</keyword>
<evidence type="ECO:0000256" key="4">
    <source>
        <dbReference type="ARBA" id="ARBA00022989"/>
    </source>
</evidence>
<dbReference type="InterPro" id="IPR025937">
    <property type="entry name" value="PDGLE_dom"/>
</dbReference>
<evidence type="ECO:0000256" key="6">
    <source>
        <dbReference type="SAM" id="Phobius"/>
    </source>
</evidence>
<gene>
    <name evidence="8" type="ORF">M8330_09090</name>
</gene>
<comment type="caution">
    <text evidence="8">The sequence shown here is derived from an EMBL/GenBank/DDBJ whole genome shotgun (WGS) entry which is preliminary data.</text>
</comment>
<evidence type="ECO:0000256" key="3">
    <source>
        <dbReference type="ARBA" id="ARBA00022692"/>
    </source>
</evidence>
<accession>A0A9X2D7G4</accession>
<dbReference type="RefSeq" id="WP_250827070.1">
    <property type="nucleotide sequence ID" value="NZ_JAMOIL010000010.1"/>
</dbReference>
<dbReference type="GO" id="GO:0005886">
    <property type="term" value="C:plasma membrane"/>
    <property type="evidence" value="ECO:0007669"/>
    <property type="project" value="UniProtKB-SubCell"/>
</dbReference>
<dbReference type="Pfam" id="PF13190">
    <property type="entry name" value="PDGLE"/>
    <property type="match status" value="1"/>
</dbReference>
<evidence type="ECO:0000313" key="9">
    <source>
        <dbReference type="Proteomes" id="UP001139485"/>
    </source>
</evidence>
<feature type="domain" description="PDGLE" evidence="7">
    <location>
        <begin position="21"/>
        <end position="111"/>
    </location>
</feature>
<keyword evidence="3 6" id="KW-0812">Transmembrane</keyword>
<evidence type="ECO:0000259" key="7">
    <source>
        <dbReference type="Pfam" id="PF13190"/>
    </source>
</evidence>
<feature type="transmembrane region" description="Helical" evidence="6">
    <location>
        <begin position="89"/>
        <end position="109"/>
    </location>
</feature>
<reference evidence="8" key="1">
    <citation type="submission" date="2022-05" db="EMBL/GenBank/DDBJ databases">
        <authorList>
            <person name="Tuo L."/>
        </authorList>
    </citation>
    <scope>NUCLEOTIDE SEQUENCE</scope>
    <source>
        <strain evidence="8">BSK12Z-4</strain>
    </source>
</reference>
<protein>
    <submittedName>
        <fullName evidence="8">PDGLE domain-containing protein</fullName>
    </submittedName>
</protein>
<dbReference type="EMBL" id="JAMOIL010000010">
    <property type="protein sequence ID" value="MCM0620449.1"/>
    <property type="molecule type" value="Genomic_DNA"/>
</dbReference>
<feature type="transmembrane region" description="Helical" evidence="6">
    <location>
        <begin position="21"/>
        <end position="43"/>
    </location>
</feature>
<evidence type="ECO:0000313" key="8">
    <source>
        <dbReference type="EMBL" id="MCM0620449.1"/>
    </source>
</evidence>
<name>A0A9X2D7G4_9ACTN</name>